<accession>A0A1I3CGJ6</accession>
<keyword evidence="5 6" id="KW-0472">Membrane</keyword>
<protein>
    <submittedName>
        <fullName evidence="7">Membrane protein</fullName>
    </submittedName>
</protein>
<dbReference type="InterPro" id="IPR017039">
    <property type="entry name" value="Virul_fac_BrkB"/>
</dbReference>
<evidence type="ECO:0000256" key="4">
    <source>
        <dbReference type="ARBA" id="ARBA00022989"/>
    </source>
</evidence>
<dbReference type="Proteomes" id="UP000199040">
    <property type="component" value="Unassembled WGS sequence"/>
</dbReference>
<dbReference type="GO" id="GO:0005886">
    <property type="term" value="C:plasma membrane"/>
    <property type="evidence" value="ECO:0007669"/>
    <property type="project" value="UniProtKB-SubCell"/>
</dbReference>
<feature type="transmembrane region" description="Helical" evidence="6">
    <location>
        <begin position="218"/>
        <end position="240"/>
    </location>
</feature>
<feature type="transmembrane region" description="Helical" evidence="6">
    <location>
        <begin position="246"/>
        <end position="273"/>
    </location>
</feature>
<organism evidence="7 8">
    <name type="scientific">Modicisalibacter xianhensis</name>
    <dbReference type="NCBI Taxonomy" id="442341"/>
    <lineage>
        <taxon>Bacteria</taxon>
        <taxon>Pseudomonadati</taxon>
        <taxon>Pseudomonadota</taxon>
        <taxon>Gammaproteobacteria</taxon>
        <taxon>Oceanospirillales</taxon>
        <taxon>Halomonadaceae</taxon>
        <taxon>Modicisalibacter</taxon>
    </lineage>
</organism>
<sequence>MVKKMALNWYRIVLNAVQLWLEHNAFSYAGSLAFYTLFSLAPTVIIAVTVIGVVFGEEAAQGELVAQLQDAIGPGAAQAVEQAVIQSRIETSGLLPTLFGIGALLVGATTVFAQMQYSLNSIWGVTPNPDRNSFITFMKSRLLSLAVVLAIGFVLLVSLVLGVVLRAFFVFAGNWLPAGEALLSSAEALLSLLMIAAFFAALFKILPDVVIGWRDVVIGSIVTAVLFSIGRYGIAAYLAYTATASTYGAAGSVVLILLWVYYSSLILLFGAALTRTHLEAKGRIIVPRNTAVRVQRQMLDRDQNASPK</sequence>
<proteinExistence type="predicted"/>
<dbReference type="RefSeq" id="WP_092846933.1">
    <property type="nucleotide sequence ID" value="NZ_FOPY01000008.1"/>
</dbReference>
<reference evidence="7 8" key="1">
    <citation type="submission" date="2016-10" db="EMBL/GenBank/DDBJ databases">
        <authorList>
            <person name="de Groot N.N."/>
        </authorList>
    </citation>
    <scope>NUCLEOTIDE SEQUENCE [LARGE SCALE GENOMIC DNA]</scope>
    <source>
        <strain evidence="7 8">CGMCC 1.6848</strain>
    </source>
</reference>
<feature type="transmembrane region" description="Helical" evidence="6">
    <location>
        <begin position="142"/>
        <end position="168"/>
    </location>
</feature>
<keyword evidence="4 6" id="KW-1133">Transmembrane helix</keyword>
<dbReference type="STRING" id="442341.SAMN04487959_108211"/>
<keyword evidence="8" id="KW-1185">Reference proteome</keyword>
<dbReference type="PANTHER" id="PTHR30213:SF1">
    <property type="entry name" value="INNER MEMBRANE PROTEIN YHJD"/>
    <property type="match status" value="1"/>
</dbReference>
<evidence type="ECO:0000256" key="5">
    <source>
        <dbReference type="ARBA" id="ARBA00023136"/>
    </source>
</evidence>
<comment type="subcellular location">
    <subcellularLocation>
        <location evidence="1">Cell membrane</location>
        <topology evidence="1">Multi-pass membrane protein</topology>
    </subcellularLocation>
</comment>
<evidence type="ECO:0000313" key="7">
    <source>
        <dbReference type="EMBL" id="SFH73670.1"/>
    </source>
</evidence>
<feature type="transmembrane region" description="Helical" evidence="6">
    <location>
        <begin position="188"/>
        <end position="206"/>
    </location>
</feature>
<name>A0A1I3CGJ6_9GAMM</name>
<dbReference type="EMBL" id="FOPY01000008">
    <property type="protein sequence ID" value="SFH73670.1"/>
    <property type="molecule type" value="Genomic_DNA"/>
</dbReference>
<keyword evidence="2" id="KW-1003">Cell membrane</keyword>
<dbReference type="PANTHER" id="PTHR30213">
    <property type="entry name" value="INNER MEMBRANE PROTEIN YHJD"/>
    <property type="match status" value="1"/>
</dbReference>
<gene>
    <name evidence="7" type="ORF">SAMN04487959_108211</name>
</gene>
<feature type="transmembrane region" description="Helical" evidence="6">
    <location>
        <begin position="32"/>
        <end position="55"/>
    </location>
</feature>
<evidence type="ECO:0000256" key="3">
    <source>
        <dbReference type="ARBA" id="ARBA00022692"/>
    </source>
</evidence>
<evidence type="ECO:0000256" key="2">
    <source>
        <dbReference type="ARBA" id="ARBA00022475"/>
    </source>
</evidence>
<keyword evidence="3 6" id="KW-0812">Transmembrane</keyword>
<evidence type="ECO:0000313" key="8">
    <source>
        <dbReference type="Proteomes" id="UP000199040"/>
    </source>
</evidence>
<dbReference type="Pfam" id="PF03631">
    <property type="entry name" value="Virul_fac_BrkB"/>
    <property type="match status" value="1"/>
</dbReference>
<evidence type="ECO:0000256" key="1">
    <source>
        <dbReference type="ARBA" id="ARBA00004651"/>
    </source>
</evidence>
<dbReference type="AlphaFoldDB" id="A0A1I3CGJ6"/>
<dbReference type="PIRSF" id="PIRSF035875">
    <property type="entry name" value="RNase_BN"/>
    <property type="match status" value="1"/>
</dbReference>
<feature type="transmembrane region" description="Helical" evidence="6">
    <location>
        <begin position="94"/>
        <end position="113"/>
    </location>
</feature>
<evidence type="ECO:0000256" key="6">
    <source>
        <dbReference type="SAM" id="Phobius"/>
    </source>
</evidence>
<dbReference type="NCBIfam" id="TIGR00765">
    <property type="entry name" value="yihY_not_rbn"/>
    <property type="match status" value="1"/>
</dbReference>